<sequence>SVTTNPAVRQREKQLEALRRMEEKISRNKNNQQVKKEQSLSYIKKSVTPKMVMFVMDISNILTDYTVSWLPFKSINDGSPDDKMLYTLVVGNGELIMFGGIQRDASSVNQESNHSLNTTTTVSNSLHFISAPFDII</sequence>
<name>A0A1B6E0K8_9HEMI</name>
<reference evidence="2" key="1">
    <citation type="submission" date="2015-12" db="EMBL/GenBank/DDBJ databases">
        <title>De novo transcriptome assembly of four potential Pierce s Disease insect vectors from Arizona vineyards.</title>
        <authorList>
            <person name="Tassone E.E."/>
        </authorList>
    </citation>
    <scope>NUCLEOTIDE SEQUENCE</scope>
</reference>
<dbReference type="PANTHER" id="PTHR46432:SF1">
    <property type="entry name" value="F-BOX ONLY PROTEIN 42"/>
    <property type="match status" value="1"/>
</dbReference>
<feature type="coiled-coil region" evidence="1">
    <location>
        <begin position="8"/>
        <end position="38"/>
    </location>
</feature>
<organism evidence="2">
    <name type="scientific">Clastoptera arizonana</name>
    <name type="common">Arizona spittle bug</name>
    <dbReference type="NCBI Taxonomy" id="38151"/>
    <lineage>
        <taxon>Eukaryota</taxon>
        <taxon>Metazoa</taxon>
        <taxon>Ecdysozoa</taxon>
        <taxon>Arthropoda</taxon>
        <taxon>Hexapoda</taxon>
        <taxon>Insecta</taxon>
        <taxon>Pterygota</taxon>
        <taxon>Neoptera</taxon>
        <taxon>Paraneoptera</taxon>
        <taxon>Hemiptera</taxon>
        <taxon>Auchenorrhyncha</taxon>
        <taxon>Cercopoidea</taxon>
        <taxon>Clastopteridae</taxon>
        <taxon>Clastoptera</taxon>
    </lineage>
</organism>
<dbReference type="EMBL" id="GEDC01005835">
    <property type="protein sequence ID" value="JAS31463.1"/>
    <property type="molecule type" value="Transcribed_RNA"/>
</dbReference>
<keyword evidence="1" id="KW-0175">Coiled coil</keyword>
<dbReference type="GO" id="GO:1990756">
    <property type="term" value="F:ubiquitin-like ligase-substrate adaptor activity"/>
    <property type="evidence" value="ECO:0007669"/>
    <property type="project" value="TreeGrafter"/>
</dbReference>
<protein>
    <submittedName>
        <fullName evidence="2">Uncharacterized protein</fullName>
    </submittedName>
</protein>
<dbReference type="AlphaFoldDB" id="A0A1B6E0K8"/>
<evidence type="ECO:0000256" key="1">
    <source>
        <dbReference type="SAM" id="Coils"/>
    </source>
</evidence>
<dbReference type="GO" id="GO:0019005">
    <property type="term" value="C:SCF ubiquitin ligase complex"/>
    <property type="evidence" value="ECO:0007669"/>
    <property type="project" value="TreeGrafter"/>
</dbReference>
<proteinExistence type="predicted"/>
<feature type="non-terminal residue" evidence="2">
    <location>
        <position position="1"/>
    </location>
</feature>
<dbReference type="InterPro" id="IPR052821">
    <property type="entry name" value="F-box_only_SRC"/>
</dbReference>
<accession>A0A1B6E0K8</accession>
<evidence type="ECO:0000313" key="2">
    <source>
        <dbReference type="EMBL" id="JAS31463.1"/>
    </source>
</evidence>
<dbReference type="PANTHER" id="PTHR46432">
    <property type="entry name" value="F-BOX ONLY PROTEIN 42"/>
    <property type="match status" value="1"/>
</dbReference>
<gene>
    <name evidence="2" type="ORF">g.21395</name>
</gene>